<reference evidence="3 4" key="1">
    <citation type="journal article" date="2014" name="Genome Biol. Evol.">
        <title>The secreted proteins of Achlya hypogyna and Thraustotheca clavata identify the ancestral oomycete secretome and reveal gene acquisitions by horizontal gene transfer.</title>
        <authorList>
            <person name="Misner I."/>
            <person name="Blouin N."/>
            <person name="Leonard G."/>
            <person name="Richards T.A."/>
            <person name="Lane C.E."/>
        </authorList>
    </citation>
    <scope>NUCLEOTIDE SEQUENCE [LARGE SCALE GENOMIC DNA]</scope>
    <source>
        <strain evidence="3 4">ATCC 48635</strain>
    </source>
</reference>
<gene>
    <name evidence="3" type="ORF">ACHHYP_20827</name>
</gene>
<dbReference type="STRING" id="1202772.A0A1V9Y646"/>
<keyword evidence="4" id="KW-1185">Reference proteome</keyword>
<dbReference type="AlphaFoldDB" id="A0A1V9Y646"/>
<dbReference type="InterPro" id="IPR013209">
    <property type="entry name" value="LNS2"/>
</dbReference>
<sequence length="394" mass="43848">MAEAGGRSSSVTDDKEMRPSGNAVDVILVQHGEAFVSSEWHVMFGWSNFKSNVRAGVGDAIDIYVNDHRLNVTLKLLEYGRATFANADNEYLPPGSVDWSACSLRLDGRPNSVRFEHVRASRSYTRVIECDLYDSFSSYIVMMGLHRYVWQPDDFCVIADLDGTITISDVEGHIRTLRLGQYDFMHSGVCAFFTKLHDVGARILYLTARPLNWAGGSRVHLREARQDEVGLPPGPVITNSMGLTGALFTEVVHKNPHVFKAGILLSIKDAMLRAGRSVSYPVFVAGFGNRPTDTVAYTDVGVPKSTAFLIDPESKLQADGSEIFASYTDPKALLWLLPKIKYNVPVEYVRKIDELTAKELDREEEIELYFYIQSQRQSLLDEAASAIPPSTPIT</sequence>
<dbReference type="EMBL" id="JNBR01002830">
    <property type="protein sequence ID" value="OQR81184.1"/>
    <property type="molecule type" value="Genomic_DNA"/>
</dbReference>
<organism evidence="3 4">
    <name type="scientific">Achlya hypogyna</name>
    <name type="common">Oomycete</name>
    <name type="synonym">Protoachlya hypogyna</name>
    <dbReference type="NCBI Taxonomy" id="1202772"/>
    <lineage>
        <taxon>Eukaryota</taxon>
        <taxon>Sar</taxon>
        <taxon>Stramenopiles</taxon>
        <taxon>Oomycota</taxon>
        <taxon>Saprolegniomycetes</taxon>
        <taxon>Saprolegniales</taxon>
        <taxon>Achlyaceae</taxon>
        <taxon>Achlya</taxon>
    </lineage>
</organism>
<dbReference type="Proteomes" id="UP000243579">
    <property type="component" value="Unassembled WGS sequence"/>
</dbReference>
<feature type="domain" description="LNS2/PITP" evidence="2">
    <location>
        <begin position="156"/>
        <end position="319"/>
    </location>
</feature>
<dbReference type="SMART" id="SM00775">
    <property type="entry name" value="LNS2"/>
    <property type="match status" value="1"/>
</dbReference>
<dbReference type="GO" id="GO:0008195">
    <property type="term" value="F:phosphatidate phosphatase activity"/>
    <property type="evidence" value="ECO:0007669"/>
    <property type="project" value="TreeGrafter"/>
</dbReference>
<dbReference type="InterPro" id="IPR026058">
    <property type="entry name" value="LIPIN"/>
</dbReference>
<dbReference type="InterPro" id="IPR031315">
    <property type="entry name" value="LNS2/PITP"/>
</dbReference>
<dbReference type="SUPFAM" id="SSF56784">
    <property type="entry name" value="HAD-like"/>
    <property type="match status" value="1"/>
</dbReference>
<evidence type="ECO:0000259" key="2">
    <source>
        <dbReference type="SMART" id="SM00775"/>
    </source>
</evidence>
<comment type="caution">
    <text evidence="3">The sequence shown here is derived from an EMBL/GenBank/DDBJ whole genome shotgun (WGS) entry which is preliminary data.</text>
</comment>
<name>A0A1V9Y646_ACHHY</name>
<dbReference type="Pfam" id="PF04571">
    <property type="entry name" value="Lipin_N"/>
    <property type="match status" value="1"/>
</dbReference>
<dbReference type="InterPro" id="IPR036412">
    <property type="entry name" value="HAD-like_sf"/>
</dbReference>
<accession>A0A1V9Y646</accession>
<dbReference type="OrthoDB" id="4567at2759"/>
<dbReference type="InterPro" id="IPR007651">
    <property type="entry name" value="Lipin_N"/>
</dbReference>
<protein>
    <submittedName>
        <fullName evidence="3">Lipin-like protein</fullName>
    </submittedName>
</protein>
<evidence type="ECO:0000256" key="1">
    <source>
        <dbReference type="ARBA" id="ARBA00005476"/>
    </source>
</evidence>
<comment type="similarity">
    <text evidence="1">Belongs to the lipin family.</text>
</comment>
<dbReference type="PANTHER" id="PTHR12181:SF12">
    <property type="entry name" value="PHOSPHATIDATE PHOSPHATASE"/>
    <property type="match status" value="1"/>
</dbReference>
<evidence type="ECO:0000313" key="4">
    <source>
        <dbReference type="Proteomes" id="UP000243579"/>
    </source>
</evidence>
<dbReference type="PANTHER" id="PTHR12181">
    <property type="entry name" value="LIPIN"/>
    <property type="match status" value="1"/>
</dbReference>
<proteinExistence type="inferred from homology"/>
<dbReference type="Pfam" id="PF08235">
    <property type="entry name" value="LNS2"/>
    <property type="match status" value="1"/>
</dbReference>
<evidence type="ECO:0000313" key="3">
    <source>
        <dbReference type="EMBL" id="OQR81184.1"/>
    </source>
</evidence>